<sequence length="145" mass="16667">MCWGGSVRMDLFSDVQTKPLANLSAFSYIPPRRNEPKEMSYFNTKSKVPVVSTYDRVFHQVEGFEMKLRRDDRQHEKGRGLNINQEESSRPVPVLSSSEYGRRINPYLNQNPPQFARVASMKHDFHTKNGIIWSVEEGHGSVAPI</sequence>
<dbReference type="OMA" id="VENQFFR"/>
<accession>A0A3Q2EJE2</accession>
<dbReference type="PANTHER" id="PTHR34444:SF1">
    <property type="entry name" value="CILIA- AND FLAGELLA-ASSOCIATED PROTEIN 90"/>
    <property type="match status" value="1"/>
</dbReference>
<feature type="compositionally biased region" description="Basic and acidic residues" evidence="1">
    <location>
        <begin position="70"/>
        <end position="79"/>
    </location>
</feature>
<evidence type="ECO:0000256" key="1">
    <source>
        <dbReference type="SAM" id="MobiDB-lite"/>
    </source>
</evidence>
<evidence type="ECO:0000313" key="3">
    <source>
        <dbReference type="Proteomes" id="UP000265020"/>
    </source>
</evidence>
<dbReference type="Pfam" id="PF15074">
    <property type="entry name" value="CFAP90"/>
    <property type="match status" value="1"/>
</dbReference>
<dbReference type="InterPro" id="IPR027901">
    <property type="entry name" value="CFAP90"/>
</dbReference>
<evidence type="ECO:0000313" key="2">
    <source>
        <dbReference type="Ensembl" id="ENSCVAP00000031974.1"/>
    </source>
</evidence>
<dbReference type="Proteomes" id="UP000265020">
    <property type="component" value="Unassembled WGS sequence"/>
</dbReference>
<dbReference type="STRING" id="28743.ENSCVAP00000031974"/>
<dbReference type="AlphaFoldDB" id="A0A3Q2EJE2"/>
<proteinExistence type="predicted"/>
<reference evidence="2" key="2">
    <citation type="submission" date="2025-09" db="UniProtKB">
        <authorList>
            <consortium name="Ensembl"/>
        </authorList>
    </citation>
    <scope>IDENTIFICATION</scope>
</reference>
<reference evidence="2" key="1">
    <citation type="submission" date="2025-08" db="UniProtKB">
        <authorList>
            <consortium name="Ensembl"/>
        </authorList>
    </citation>
    <scope>IDENTIFICATION</scope>
</reference>
<protein>
    <submittedName>
        <fullName evidence="2">Cilia and flagella associated protein 90</fullName>
    </submittedName>
</protein>
<keyword evidence="3" id="KW-1185">Reference proteome</keyword>
<organism evidence="2 3">
    <name type="scientific">Cyprinodon variegatus</name>
    <name type="common">Sheepshead minnow</name>
    <dbReference type="NCBI Taxonomy" id="28743"/>
    <lineage>
        <taxon>Eukaryota</taxon>
        <taxon>Metazoa</taxon>
        <taxon>Chordata</taxon>
        <taxon>Craniata</taxon>
        <taxon>Vertebrata</taxon>
        <taxon>Euteleostomi</taxon>
        <taxon>Actinopterygii</taxon>
        <taxon>Neopterygii</taxon>
        <taxon>Teleostei</taxon>
        <taxon>Neoteleostei</taxon>
        <taxon>Acanthomorphata</taxon>
        <taxon>Ovalentaria</taxon>
        <taxon>Atherinomorphae</taxon>
        <taxon>Cyprinodontiformes</taxon>
        <taxon>Cyprinodontidae</taxon>
        <taxon>Cyprinodon</taxon>
    </lineage>
</organism>
<dbReference type="PANTHER" id="PTHR34444">
    <property type="entry name" value="LOC361192"/>
    <property type="match status" value="1"/>
</dbReference>
<name>A0A3Q2EJE2_CYPVA</name>
<dbReference type="GeneTree" id="ENSGT00390000015121"/>
<dbReference type="Ensembl" id="ENSCVAT00000027337.1">
    <property type="protein sequence ID" value="ENSCVAP00000031974.1"/>
    <property type="gene ID" value="ENSCVAG00000021639.1"/>
</dbReference>
<feature type="region of interest" description="Disordered" evidence="1">
    <location>
        <begin position="70"/>
        <end position="96"/>
    </location>
</feature>